<organism evidence="2 3">
    <name type="scientific">Cyclobacterium amurskyense</name>
    <dbReference type="NCBI Taxonomy" id="320787"/>
    <lineage>
        <taxon>Bacteria</taxon>
        <taxon>Pseudomonadati</taxon>
        <taxon>Bacteroidota</taxon>
        <taxon>Cytophagia</taxon>
        <taxon>Cytophagales</taxon>
        <taxon>Cyclobacteriaceae</taxon>
        <taxon>Cyclobacterium</taxon>
    </lineage>
</organism>
<keyword evidence="1" id="KW-1133">Transmembrane helix</keyword>
<feature type="transmembrane region" description="Helical" evidence="1">
    <location>
        <begin position="100"/>
        <end position="120"/>
    </location>
</feature>
<keyword evidence="3" id="KW-1185">Reference proteome</keyword>
<keyword evidence="1" id="KW-0472">Membrane</keyword>
<sequence length="171" mass="19915">MNSENQIKMMKKDFRLLERNVLLLIAIPLPIFSFAYLYVNSGNLEFNLPQLPEVFNFILLGLVSAMLLMQQIAYTNRIRIIRKTNGDLSQKIKGYARATFLRYWHLFWVGLLSAFGLLFYENSGFTIAYAVTLLFVSLAKPMPGRIVKSLQLKKEEKEMVMEIQKREELPE</sequence>
<dbReference type="KEGG" id="camu:CA2015_0632"/>
<evidence type="ECO:0000313" key="2">
    <source>
        <dbReference type="EMBL" id="AKP50097.1"/>
    </source>
</evidence>
<dbReference type="Proteomes" id="UP000036520">
    <property type="component" value="Chromosome"/>
</dbReference>
<protein>
    <submittedName>
        <fullName evidence="2">Uncharacterized protein</fullName>
    </submittedName>
</protein>
<dbReference type="AlphaFoldDB" id="A0A0H4PPD8"/>
<proteinExistence type="predicted"/>
<name>A0A0H4PPD8_9BACT</name>
<dbReference type="EMBL" id="CP012040">
    <property type="protein sequence ID" value="AKP50097.1"/>
    <property type="molecule type" value="Genomic_DNA"/>
</dbReference>
<dbReference type="OrthoDB" id="839615at2"/>
<evidence type="ECO:0000313" key="3">
    <source>
        <dbReference type="Proteomes" id="UP000036520"/>
    </source>
</evidence>
<gene>
    <name evidence="2" type="ORF">CA2015_0632</name>
</gene>
<accession>A0A0H4PPD8</accession>
<feature type="transmembrane region" description="Helical" evidence="1">
    <location>
        <begin position="54"/>
        <end position="74"/>
    </location>
</feature>
<evidence type="ECO:0000256" key="1">
    <source>
        <dbReference type="SAM" id="Phobius"/>
    </source>
</evidence>
<keyword evidence="1" id="KW-0812">Transmembrane</keyword>
<feature type="transmembrane region" description="Helical" evidence="1">
    <location>
        <begin position="21"/>
        <end position="39"/>
    </location>
</feature>
<feature type="transmembrane region" description="Helical" evidence="1">
    <location>
        <begin position="126"/>
        <end position="143"/>
    </location>
</feature>
<reference evidence="2 3" key="1">
    <citation type="submission" date="2015-07" db="EMBL/GenBank/DDBJ databases">
        <authorList>
            <person name="Kim K.M."/>
        </authorList>
    </citation>
    <scope>NUCLEOTIDE SEQUENCE [LARGE SCALE GENOMIC DNA]</scope>
    <source>
        <strain evidence="2 3">KCTC 12363</strain>
    </source>
</reference>